<dbReference type="InterPro" id="IPR016187">
    <property type="entry name" value="CTDL_fold"/>
</dbReference>
<feature type="domain" description="Ig-like" evidence="6">
    <location>
        <begin position="613"/>
        <end position="708"/>
    </location>
</feature>
<protein>
    <recommendedName>
        <fullName evidence="10">Contactin</fullName>
    </recommendedName>
</protein>
<feature type="domain" description="C-type lectin" evidence="5">
    <location>
        <begin position="63"/>
        <end position="182"/>
    </location>
</feature>
<evidence type="ECO:0000259" key="5">
    <source>
        <dbReference type="PROSITE" id="PS50041"/>
    </source>
</evidence>
<feature type="domain" description="Ig-like" evidence="6">
    <location>
        <begin position="314"/>
        <end position="402"/>
    </location>
</feature>
<evidence type="ECO:0000259" key="7">
    <source>
        <dbReference type="PROSITE" id="PS50853"/>
    </source>
</evidence>
<dbReference type="InterPro" id="IPR036179">
    <property type="entry name" value="Ig-like_dom_sf"/>
</dbReference>
<name>A0AAE1A5X7_9GAST</name>
<dbReference type="PROSITE" id="PS50853">
    <property type="entry name" value="FN3"/>
    <property type="match status" value="2"/>
</dbReference>
<dbReference type="Gene3D" id="3.10.100.10">
    <property type="entry name" value="Mannose-Binding Protein A, subunit A"/>
    <property type="match status" value="1"/>
</dbReference>
<feature type="transmembrane region" description="Helical" evidence="4">
    <location>
        <begin position="1277"/>
        <end position="1300"/>
    </location>
</feature>
<dbReference type="SMART" id="SM00409">
    <property type="entry name" value="IG"/>
    <property type="match status" value="6"/>
</dbReference>
<keyword evidence="4" id="KW-1133">Transmembrane helix</keyword>
<dbReference type="Gene3D" id="2.60.40.10">
    <property type="entry name" value="Immunoglobulins"/>
    <property type="match status" value="10"/>
</dbReference>
<dbReference type="InterPro" id="IPR003598">
    <property type="entry name" value="Ig_sub2"/>
</dbReference>
<feature type="domain" description="Ig-like" evidence="6">
    <location>
        <begin position="211"/>
        <end position="305"/>
    </location>
</feature>
<dbReference type="SMART" id="SM00060">
    <property type="entry name" value="FN3"/>
    <property type="match status" value="4"/>
</dbReference>
<keyword evidence="1" id="KW-0677">Repeat</keyword>
<dbReference type="CDD" id="cd00037">
    <property type="entry name" value="CLECT"/>
    <property type="match status" value="1"/>
</dbReference>
<feature type="domain" description="Ig-like" evidence="6">
    <location>
        <begin position="520"/>
        <end position="607"/>
    </location>
</feature>
<keyword evidence="4" id="KW-0812">Transmembrane</keyword>
<evidence type="ECO:0000256" key="4">
    <source>
        <dbReference type="SAM" id="Phobius"/>
    </source>
</evidence>
<dbReference type="SUPFAM" id="SSF48726">
    <property type="entry name" value="Immunoglobulin"/>
    <property type="match status" value="6"/>
</dbReference>
<dbReference type="GO" id="GO:0016020">
    <property type="term" value="C:membrane"/>
    <property type="evidence" value="ECO:0007669"/>
    <property type="project" value="UniProtKB-SubCell"/>
</dbReference>
<evidence type="ECO:0000259" key="6">
    <source>
        <dbReference type="PROSITE" id="PS50835"/>
    </source>
</evidence>
<keyword evidence="4" id="KW-0472">Membrane</keyword>
<keyword evidence="3" id="KW-0393">Immunoglobulin domain</keyword>
<dbReference type="EMBL" id="JAWDGP010002684">
    <property type="protein sequence ID" value="KAK3780852.1"/>
    <property type="molecule type" value="Genomic_DNA"/>
</dbReference>
<reference evidence="8" key="1">
    <citation type="journal article" date="2023" name="G3 (Bethesda)">
        <title>A reference genome for the long-term kleptoplast-retaining sea slug Elysia crispata morphotype clarki.</title>
        <authorList>
            <person name="Eastman K.E."/>
            <person name="Pendleton A.L."/>
            <person name="Shaikh M.A."/>
            <person name="Suttiyut T."/>
            <person name="Ogas R."/>
            <person name="Tomko P."/>
            <person name="Gavelis G."/>
            <person name="Widhalm J.R."/>
            <person name="Wisecaver J.H."/>
        </authorList>
    </citation>
    <scope>NUCLEOTIDE SEQUENCE</scope>
    <source>
        <strain evidence="8">ECLA1</strain>
    </source>
</reference>
<organism evidence="8 9">
    <name type="scientific">Elysia crispata</name>
    <name type="common">lettuce slug</name>
    <dbReference type="NCBI Taxonomy" id="231223"/>
    <lineage>
        <taxon>Eukaryota</taxon>
        <taxon>Metazoa</taxon>
        <taxon>Spiralia</taxon>
        <taxon>Lophotrochozoa</taxon>
        <taxon>Mollusca</taxon>
        <taxon>Gastropoda</taxon>
        <taxon>Heterobranchia</taxon>
        <taxon>Euthyneura</taxon>
        <taxon>Panpulmonata</taxon>
        <taxon>Sacoglossa</taxon>
        <taxon>Placobranchoidea</taxon>
        <taxon>Plakobranchidae</taxon>
        <taxon>Elysia</taxon>
    </lineage>
</organism>
<feature type="domain" description="Ig-like" evidence="6">
    <location>
        <begin position="716"/>
        <end position="805"/>
    </location>
</feature>
<dbReference type="InterPro" id="IPR007110">
    <property type="entry name" value="Ig-like_dom"/>
</dbReference>
<comment type="caution">
    <text evidence="8">The sequence shown here is derived from an EMBL/GenBank/DDBJ whole genome shotgun (WGS) entry which is preliminary data.</text>
</comment>
<sequence length="1307" mass="146270">MLNAPLWELHRPPLIPQKTSTTSCSLEIRDVTMRLGILFVLGLVIVRNRAQQKCPSNLGWNKFKDNCYKFEAFPSVVQNGAETICQQDGAHLLSIGSASEHKFIREWLLQNDQRRVEWITSGLSQETSVFWKGDSTTSTTLYYGKNAAPANGTRLPVIYTFTGTEYLWDVGSASSKYPFICEIKLSDVYKIVQEFRDFDYGLSIENAMDAPRGPIFLQQPQDTAVLGENVPKVVLECLAEGNPEPTYDWVMKKDNQWVPVVIGDRFTVTTGKLEISKPEVTDENSYQCRATNKVGTSLSTSAQLSFGSLGDFSPVKSAKVSAPEYSGIQIECPTITAKPAKSYQWFKDSVLSFIRPNFQKHIFMSMNGKLYFSELYNSDQGTYFCVVNLFAYGFGDNIVSVSSDSRTSIGFELEVTSGGARFMQPEIQNQFPFVFPTSPVKGGDVIIECFAYGTGPLIYTWSRPNNKPLPLGHTFNSNNRVLYLTNVQLEDSGPYKCHVLSTATSEEDEATTDLVVQARPYFTYPLSHMHLDVGSYLAWHCEAAGMPDPTYTWYKNGKIFTGDQASGIVVNKNSLSIEKVEVDRDSGMYQCAAENMYGTTFSTAQLRVLEIAPSFEKRPMIKSKTAALKGEVTIICSPVAAPAPTYEWFRDGTKLNLDSSDFQDQQTHYQLLRNGNLIIRNLVQSDQGKYTCQVDNGIGTASDYTNLLILEGTTIPDPPANGKVEVNLTATLLCRGSHAPEIDMIYVWSFNKHVIDYVLNPEYRPGEGNMKGSLYVVAAQFTNEGEYTCTATTAMDSHSNSAYLEVLGPPGEPLGVVVKTAVELKIPAGQSKNDDDTTRYVLWMDGDDHGRDISHYFIEFRTQYDQHWRVHPDGDNIRKSDLKSGIDKFRDFQVAKLTDLKAYTAIEFRVLARNSYGIGNPSNPSDPIVISSTNVTVPVKNIRGGGGSVGVLTIVWDPLAREDYNGPNLRYVVHYRAYDERSDKRQWEMKTLKEEEACKYRVDFLTGQTYPCDYVAFVKEGVELNFYKPYEVKVQGLNDKGIGPDIEPVVIMSAEDLPIGTPEDVHGYLYNGTALLITWTPVPNTREAAHGKLKGYKINYWRKNYDKEVDAMQNIIELKPGQENIDRGLIIGLEPVMWYRFNVQAYNTAGNGDKSSDYDRQTLNRPPSEYPTEVHVFSVEGFGVRVNFRGISTQVREEPLRGYKIQYWKATENLLAAQEADFGMLTTGVIRNLSTSELYRLRVFAYSRAGMGRRSSPSIFFTVGDGQIVINPETTEIFSGASTVTASLIIGVCALIISLLKRIDSTF</sequence>
<dbReference type="InterPro" id="IPR003599">
    <property type="entry name" value="Ig_sub"/>
</dbReference>
<evidence type="ECO:0008006" key="10">
    <source>
        <dbReference type="Google" id="ProtNLM"/>
    </source>
</evidence>
<dbReference type="InterPro" id="IPR016186">
    <property type="entry name" value="C-type_lectin-like/link_sf"/>
</dbReference>
<feature type="domain" description="Fibronectin type-III" evidence="7">
    <location>
        <begin position="1170"/>
        <end position="1266"/>
    </location>
</feature>
<dbReference type="InterPro" id="IPR013783">
    <property type="entry name" value="Ig-like_fold"/>
</dbReference>
<proteinExistence type="predicted"/>
<dbReference type="PROSITE" id="PS50041">
    <property type="entry name" value="C_TYPE_LECTIN_2"/>
    <property type="match status" value="1"/>
</dbReference>
<dbReference type="SUPFAM" id="SSF49265">
    <property type="entry name" value="Fibronectin type III"/>
    <property type="match status" value="2"/>
</dbReference>
<evidence type="ECO:0000256" key="3">
    <source>
        <dbReference type="ARBA" id="ARBA00023319"/>
    </source>
</evidence>
<dbReference type="Proteomes" id="UP001283361">
    <property type="component" value="Unassembled WGS sequence"/>
</dbReference>
<keyword evidence="9" id="KW-1185">Reference proteome</keyword>
<evidence type="ECO:0000313" key="9">
    <source>
        <dbReference type="Proteomes" id="UP001283361"/>
    </source>
</evidence>
<dbReference type="Pfam" id="PF00041">
    <property type="entry name" value="fn3"/>
    <property type="match status" value="1"/>
</dbReference>
<gene>
    <name evidence="8" type="ORF">RRG08_059493</name>
</gene>
<dbReference type="Pfam" id="PF13927">
    <property type="entry name" value="Ig_3"/>
    <property type="match status" value="3"/>
</dbReference>
<dbReference type="SMART" id="SM00408">
    <property type="entry name" value="IGc2"/>
    <property type="match status" value="6"/>
</dbReference>
<dbReference type="CDD" id="cd00063">
    <property type="entry name" value="FN3"/>
    <property type="match status" value="4"/>
</dbReference>
<evidence type="ECO:0000313" key="8">
    <source>
        <dbReference type="EMBL" id="KAK3780852.1"/>
    </source>
</evidence>
<dbReference type="SUPFAM" id="SSF56436">
    <property type="entry name" value="C-type lectin-like"/>
    <property type="match status" value="1"/>
</dbReference>
<evidence type="ECO:0000256" key="2">
    <source>
        <dbReference type="ARBA" id="ARBA00023157"/>
    </source>
</evidence>
<dbReference type="PANTHER" id="PTHR44170">
    <property type="entry name" value="PROTEIN SIDEKICK"/>
    <property type="match status" value="1"/>
</dbReference>
<keyword evidence="2" id="KW-1015">Disulfide bond</keyword>
<dbReference type="FunFam" id="2.60.40.10:FF:000032">
    <property type="entry name" value="palladin isoform X1"/>
    <property type="match status" value="1"/>
</dbReference>
<dbReference type="FunFam" id="2.60.40.10:FF:000028">
    <property type="entry name" value="Neuronal cell adhesion molecule"/>
    <property type="match status" value="1"/>
</dbReference>
<evidence type="ECO:0000256" key="1">
    <source>
        <dbReference type="ARBA" id="ARBA00022737"/>
    </source>
</evidence>
<dbReference type="InterPro" id="IPR013098">
    <property type="entry name" value="Ig_I-set"/>
</dbReference>
<feature type="domain" description="Fibronectin type-III" evidence="7">
    <location>
        <begin position="1061"/>
        <end position="1165"/>
    </location>
</feature>
<dbReference type="SMART" id="SM00034">
    <property type="entry name" value="CLECT"/>
    <property type="match status" value="1"/>
</dbReference>
<accession>A0AAE1A5X7</accession>
<dbReference type="InterPro" id="IPR003961">
    <property type="entry name" value="FN3_dom"/>
</dbReference>
<dbReference type="InterPro" id="IPR001304">
    <property type="entry name" value="C-type_lectin-like"/>
</dbReference>
<dbReference type="GO" id="GO:0098609">
    <property type="term" value="P:cell-cell adhesion"/>
    <property type="evidence" value="ECO:0007669"/>
    <property type="project" value="TreeGrafter"/>
</dbReference>
<dbReference type="InterPro" id="IPR036116">
    <property type="entry name" value="FN3_sf"/>
</dbReference>
<dbReference type="Pfam" id="PF00059">
    <property type="entry name" value="Lectin_C"/>
    <property type="match status" value="1"/>
</dbReference>
<dbReference type="PANTHER" id="PTHR44170:SF6">
    <property type="entry name" value="CONTACTIN"/>
    <property type="match status" value="1"/>
</dbReference>
<dbReference type="PROSITE" id="PS50835">
    <property type="entry name" value="IG_LIKE"/>
    <property type="match status" value="6"/>
</dbReference>
<feature type="domain" description="Ig-like" evidence="6">
    <location>
        <begin position="425"/>
        <end position="513"/>
    </location>
</feature>
<dbReference type="Pfam" id="PF07679">
    <property type="entry name" value="I-set"/>
    <property type="match status" value="1"/>
</dbReference>